<feature type="domain" description="Inward rectifier potassium channel C-terminal" evidence="15">
    <location>
        <begin position="209"/>
        <end position="373"/>
    </location>
</feature>
<reference evidence="17" key="1">
    <citation type="submission" date="2022-11" db="UniProtKB">
        <authorList>
            <consortium name="WormBaseParasite"/>
        </authorList>
    </citation>
    <scope>IDENTIFICATION</scope>
</reference>
<evidence type="ECO:0000256" key="7">
    <source>
        <dbReference type="ARBA" id="ARBA00022989"/>
    </source>
</evidence>
<keyword evidence="8 11" id="KW-0406">Ion transport</keyword>
<keyword evidence="6 11" id="KW-0630">Potassium</keyword>
<feature type="transmembrane region" description="Helical" evidence="13">
    <location>
        <begin position="100"/>
        <end position="122"/>
    </location>
</feature>
<feature type="transmembrane region" description="Helical" evidence="13">
    <location>
        <begin position="173"/>
        <end position="200"/>
    </location>
</feature>
<evidence type="ECO:0000256" key="8">
    <source>
        <dbReference type="ARBA" id="ARBA00023065"/>
    </source>
</evidence>
<evidence type="ECO:0000313" key="16">
    <source>
        <dbReference type="Proteomes" id="UP000887540"/>
    </source>
</evidence>
<keyword evidence="9 13" id="KW-0472">Membrane</keyword>
<sequence>MLNGHTEEVPPLLHSTYGNHLGLDYYPKNHNNNIKTESKNGYISNGHTKYQDPEKSEQNRPRLVSKDGSCMIRPLNLENPWMQIFSNWFHLIIENSWRSILIVFAASFLFSWLFFGAIYYLIVYFSGDLQNLPHHKQCIANVHGFISAFLFSLESQHTIGYGVRYMTDVCPPAYIILCIQLILGVLLQTVLAGIVIAKVLRPKKRKQEMRFSNIAVIGPTSDDDKRPSLMIRLADIQHRLYLAESHVRLYMACTRINQKGEKELIGVRDMNVGYDSGWDRVLLLWPVIIRHVIDEESPLYGMTQESMRHADFELIMTVEGIVEATGMTFQARTSFLPNEIFWGQKFAPMVVLNVKSCKYEVDYELFEKTLHCNEFLPLILTENADEVEEDIHANHYHEHHHLHTNRNHSSRIAY</sequence>
<feature type="domain" description="Potassium channel inwardly rectifying transmembrane" evidence="14">
    <location>
        <begin position="64"/>
        <end position="202"/>
    </location>
</feature>
<evidence type="ECO:0000256" key="12">
    <source>
        <dbReference type="SAM" id="MobiDB-lite"/>
    </source>
</evidence>
<dbReference type="Gene3D" id="1.10.287.70">
    <property type="match status" value="1"/>
</dbReference>
<evidence type="ECO:0000256" key="3">
    <source>
        <dbReference type="ARBA" id="ARBA00022538"/>
    </source>
</evidence>
<evidence type="ECO:0000256" key="4">
    <source>
        <dbReference type="ARBA" id="ARBA00022692"/>
    </source>
</evidence>
<evidence type="ECO:0000256" key="1">
    <source>
        <dbReference type="ARBA" id="ARBA00004141"/>
    </source>
</evidence>
<evidence type="ECO:0000256" key="11">
    <source>
        <dbReference type="RuleBase" id="RU003822"/>
    </source>
</evidence>
<dbReference type="InterPro" id="IPR041647">
    <property type="entry name" value="IRK_C"/>
</dbReference>
<feature type="region of interest" description="Disordered" evidence="12">
    <location>
        <begin position="37"/>
        <end position="60"/>
    </location>
</feature>
<dbReference type="GO" id="GO:1990573">
    <property type="term" value="P:potassium ion import across plasma membrane"/>
    <property type="evidence" value="ECO:0007669"/>
    <property type="project" value="TreeGrafter"/>
</dbReference>
<dbReference type="PANTHER" id="PTHR11767:SF61">
    <property type="entry name" value="IRK_C DOMAIN-CONTAINING PROTEIN"/>
    <property type="match status" value="1"/>
</dbReference>
<keyword evidence="5 11" id="KW-0851">Voltage-gated channel</keyword>
<dbReference type="Pfam" id="PF17655">
    <property type="entry name" value="IRK_C"/>
    <property type="match status" value="1"/>
</dbReference>
<dbReference type="SUPFAM" id="SSF81324">
    <property type="entry name" value="Voltage-gated potassium channels"/>
    <property type="match status" value="1"/>
</dbReference>
<keyword evidence="4 11" id="KW-0812">Transmembrane</keyword>
<dbReference type="Pfam" id="PF01007">
    <property type="entry name" value="IRK"/>
    <property type="match status" value="1"/>
</dbReference>
<keyword evidence="3 11" id="KW-0633">Potassium transport</keyword>
<dbReference type="Gene3D" id="2.60.40.1400">
    <property type="entry name" value="G protein-activated inward rectifier potassium channel 1"/>
    <property type="match status" value="1"/>
</dbReference>
<keyword evidence="16" id="KW-1185">Reference proteome</keyword>
<keyword evidence="2 11" id="KW-0813">Transport</keyword>
<keyword evidence="10 11" id="KW-0407">Ion channel</keyword>
<dbReference type="GO" id="GO:0005242">
    <property type="term" value="F:inward rectifier potassium channel activity"/>
    <property type="evidence" value="ECO:0007669"/>
    <property type="project" value="InterPro"/>
</dbReference>
<evidence type="ECO:0000313" key="17">
    <source>
        <dbReference type="WBParaSite" id="ACRNAN_Path_1300.g5097.t1"/>
    </source>
</evidence>
<dbReference type="InterPro" id="IPR014756">
    <property type="entry name" value="Ig_E-set"/>
</dbReference>
<dbReference type="GO" id="GO:0034702">
    <property type="term" value="C:monoatomic ion channel complex"/>
    <property type="evidence" value="ECO:0007669"/>
    <property type="project" value="UniProtKB-KW"/>
</dbReference>
<dbReference type="WBParaSite" id="ACRNAN_Path_1300.g5097.t1">
    <property type="protein sequence ID" value="ACRNAN_Path_1300.g5097.t1"/>
    <property type="gene ID" value="ACRNAN_Path_1300.g5097"/>
</dbReference>
<name>A0A914BZ10_9BILA</name>
<keyword evidence="7 13" id="KW-1133">Transmembrane helix</keyword>
<dbReference type="AlphaFoldDB" id="A0A914BZ10"/>
<evidence type="ECO:0000256" key="13">
    <source>
        <dbReference type="SAM" id="Phobius"/>
    </source>
</evidence>
<evidence type="ECO:0000256" key="5">
    <source>
        <dbReference type="ARBA" id="ARBA00022882"/>
    </source>
</evidence>
<feature type="compositionally biased region" description="Polar residues" evidence="12">
    <location>
        <begin position="37"/>
        <end position="48"/>
    </location>
</feature>
<evidence type="ECO:0000256" key="6">
    <source>
        <dbReference type="ARBA" id="ARBA00022958"/>
    </source>
</evidence>
<evidence type="ECO:0000256" key="2">
    <source>
        <dbReference type="ARBA" id="ARBA00022448"/>
    </source>
</evidence>
<organism evidence="16 17">
    <name type="scientific">Acrobeloides nanus</name>
    <dbReference type="NCBI Taxonomy" id="290746"/>
    <lineage>
        <taxon>Eukaryota</taxon>
        <taxon>Metazoa</taxon>
        <taxon>Ecdysozoa</taxon>
        <taxon>Nematoda</taxon>
        <taxon>Chromadorea</taxon>
        <taxon>Rhabditida</taxon>
        <taxon>Tylenchina</taxon>
        <taxon>Cephalobomorpha</taxon>
        <taxon>Cephaloboidea</taxon>
        <taxon>Cephalobidae</taxon>
        <taxon>Acrobeloides</taxon>
    </lineage>
</organism>
<evidence type="ECO:0000259" key="15">
    <source>
        <dbReference type="Pfam" id="PF17655"/>
    </source>
</evidence>
<dbReference type="Proteomes" id="UP000887540">
    <property type="component" value="Unplaced"/>
</dbReference>
<dbReference type="InterPro" id="IPR013518">
    <property type="entry name" value="K_chnl_inward-rec_Kir_cyto"/>
</dbReference>
<dbReference type="PANTHER" id="PTHR11767">
    <property type="entry name" value="INWARD RECTIFIER POTASSIUM CHANNEL"/>
    <property type="match status" value="1"/>
</dbReference>
<protein>
    <submittedName>
        <fullName evidence="17">Uncharacterized protein</fullName>
    </submittedName>
</protein>
<dbReference type="GO" id="GO:0034765">
    <property type="term" value="P:regulation of monoatomic ion transmembrane transport"/>
    <property type="evidence" value="ECO:0007669"/>
    <property type="project" value="TreeGrafter"/>
</dbReference>
<dbReference type="InterPro" id="IPR016449">
    <property type="entry name" value="K_chnl_inward-rec_Kir"/>
</dbReference>
<dbReference type="PRINTS" id="PR01320">
    <property type="entry name" value="KIRCHANNEL"/>
</dbReference>
<comment type="similarity">
    <text evidence="11">Belongs to the inward rectifier-type potassium channel (TC 1.A.2.1) family.</text>
</comment>
<evidence type="ECO:0000256" key="10">
    <source>
        <dbReference type="ARBA" id="ARBA00023303"/>
    </source>
</evidence>
<dbReference type="SUPFAM" id="SSF81296">
    <property type="entry name" value="E set domains"/>
    <property type="match status" value="1"/>
</dbReference>
<evidence type="ECO:0000256" key="9">
    <source>
        <dbReference type="ARBA" id="ARBA00023136"/>
    </source>
</evidence>
<evidence type="ECO:0000259" key="14">
    <source>
        <dbReference type="Pfam" id="PF01007"/>
    </source>
</evidence>
<comment type="subcellular location">
    <subcellularLocation>
        <location evidence="1 11">Membrane</location>
        <topology evidence="1 11">Multi-pass membrane protein</topology>
    </subcellularLocation>
</comment>
<accession>A0A914BZ10</accession>
<feature type="compositionally biased region" description="Basic and acidic residues" evidence="12">
    <location>
        <begin position="49"/>
        <end position="60"/>
    </location>
</feature>
<dbReference type="InterPro" id="IPR040445">
    <property type="entry name" value="Kir_TM"/>
</dbReference>
<proteinExistence type="inferred from homology"/>
<dbReference type="GO" id="GO:0005886">
    <property type="term" value="C:plasma membrane"/>
    <property type="evidence" value="ECO:0007669"/>
    <property type="project" value="TreeGrafter"/>
</dbReference>